<proteinExistence type="predicted"/>
<protein>
    <submittedName>
        <fullName evidence="1">Uncharacterized protein</fullName>
    </submittedName>
</protein>
<sequence>MRDKKLTGVFFSDSVNGQSDVVDISEVATYIKRIPEVAEIWHSSDIQFSDTEKIAAEIKAIKIKRFVVAGDMPGFEKRFFVKVMVSTGNNPEDVILASFREHGAITNADTERAKAIVACAVYGVPFEVASLPEETTVHTETMVIGVVLPVS</sequence>
<feature type="non-terminal residue" evidence="1">
    <location>
        <position position="151"/>
    </location>
</feature>
<accession>X1UV18</accession>
<evidence type="ECO:0000313" key="1">
    <source>
        <dbReference type="EMBL" id="GAI96199.1"/>
    </source>
</evidence>
<dbReference type="EMBL" id="BARW01020828">
    <property type="protein sequence ID" value="GAI96199.1"/>
    <property type="molecule type" value="Genomic_DNA"/>
</dbReference>
<comment type="caution">
    <text evidence="1">The sequence shown here is derived from an EMBL/GenBank/DDBJ whole genome shotgun (WGS) entry which is preliminary data.</text>
</comment>
<gene>
    <name evidence="1" type="ORF">S12H4_35111</name>
</gene>
<organism evidence="1">
    <name type="scientific">marine sediment metagenome</name>
    <dbReference type="NCBI Taxonomy" id="412755"/>
    <lineage>
        <taxon>unclassified sequences</taxon>
        <taxon>metagenomes</taxon>
        <taxon>ecological metagenomes</taxon>
    </lineage>
</organism>
<name>X1UV18_9ZZZZ</name>
<reference evidence="1" key="1">
    <citation type="journal article" date="2014" name="Front. Microbiol.">
        <title>High frequency of phylogenetically diverse reductive dehalogenase-homologous genes in deep subseafloor sedimentary metagenomes.</title>
        <authorList>
            <person name="Kawai M."/>
            <person name="Futagami T."/>
            <person name="Toyoda A."/>
            <person name="Takaki Y."/>
            <person name="Nishi S."/>
            <person name="Hori S."/>
            <person name="Arai W."/>
            <person name="Tsubouchi T."/>
            <person name="Morono Y."/>
            <person name="Uchiyama I."/>
            <person name="Ito T."/>
            <person name="Fujiyama A."/>
            <person name="Inagaki F."/>
            <person name="Takami H."/>
        </authorList>
    </citation>
    <scope>NUCLEOTIDE SEQUENCE</scope>
    <source>
        <strain evidence="1">Expedition CK06-06</strain>
    </source>
</reference>
<dbReference type="AlphaFoldDB" id="X1UV18"/>